<sequence length="147" mass="15404">MEGRQLRADAAKAAKDGETAAETAVREARELATQTADARYKPLVVRSEASAAFIGAKAEVFDKDGEADPKKLARLLRLVNLAEVEVTDDGTITGLADQVASIKTDYPELFAGPKSPPRPKADGSDRKPESTRPKTSAAALAAQLGGG</sequence>
<dbReference type="Pfam" id="PF06810">
    <property type="entry name" value="Phage_scaffold"/>
    <property type="match status" value="1"/>
</dbReference>
<keyword evidence="3" id="KW-1185">Reference proteome</keyword>
<evidence type="ECO:0000256" key="1">
    <source>
        <dbReference type="SAM" id="MobiDB-lite"/>
    </source>
</evidence>
<dbReference type="RefSeq" id="WP_101829708.1">
    <property type="nucleotide sequence ID" value="NZ_FZMO01000005.1"/>
</dbReference>
<dbReference type="OrthoDB" id="4331496at2"/>
<gene>
    <name evidence="2" type="ORF">FRACA_1020005</name>
</gene>
<name>A0A2I2KIQ4_9ACTN</name>
<dbReference type="EMBL" id="FZMO01000005">
    <property type="protein sequence ID" value="SNQ45547.1"/>
    <property type="molecule type" value="Genomic_DNA"/>
</dbReference>
<feature type="compositionally biased region" description="Low complexity" evidence="1">
    <location>
        <begin position="137"/>
        <end position="147"/>
    </location>
</feature>
<dbReference type="AlphaFoldDB" id="A0A2I2KIQ4"/>
<protein>
    <submittedName>
        <fullName evidence="2">Uncharacterized protein</fullName>
    </submittedName>
</protein>
<dbReference type="InterPro" id="IPR009636">
    <property type="entry name" value="SCAF"/>
</dbReference>
<feature type="region of interest" description="Disordered" evidence="1">
    <location>
        <begin position="106"/>
        <end position="147"/>
    </location>
</feature>
<proteinExistence type="predicted"/>
<accession>A0A2I2KIQ4</accession>
<feature type="region of interest" description="Disordered" evidence="1">
    <location>
        <begin position="1"/>
        <end position="21"/>
    </location>
</feature>
<feature type="compositionally biased region" description="Basic and acidic residues" evidence="1">
    <location>
        <begin position="119"/>
        <end position="132"/>
    </location>
</feature>
<evidence type="ECO:0000313" key="2">
    <source>
        <dbReference type="EMBL" id="SNQ45547.1"/>
    </source>
</evidence>
<dbReference type="Proteomes" id="UP000234331">
    <property type="component" value="Unassembled WGS sequence"/>
</dbReference>
<organism evidence="2 3">
    <name type="scientific">Frankia canadensis</name>
    <dbReference type="NCBI Taxonomy" id="1836972"/>
    <lineage>
        <taxon>Bacteria</taxon>
        <taxon>Bacillati</taxon>
        <taxon>Actinomycetota</taxon>
        <taxon>Actinomycetes</taxon>
        <taxon>Frankiales</taxon>
        <taxon>Frankiaceae</taxon>
        <taxon>Frankia</taxon>
    </lineage>
</organism>
<evidence type="ECO:0000313" key="3">
    <source>
        <dbReference type="Proteomes" id="UP000234331"/>
    </source>
</evidence>
<reference evidence="2 3" key="1">
    <citation type="submission" date="2017-06" db="EMBL/GenBank/DDBJ databases">
        <authorList>
            <person name="Kim H.J."/>
            <person name="Triplett B.A."/>
        </authorList>
    </citation>
    <scope>NUCLEOTIDE SEQUENCE [LARGE SCALE GENOMIC DNA]</scope>
    <source>
        <strain evidence="2">FRACA_ARgP5</strain>
    </source>
</reference>